<dbReference type="PANTHER" id="PTHR47245">
    <property type="entry name" value="PEPTIDYLPROLYL ISOMERASE"/>
    <property type="match status" value="1"/>
</dbReference>
<dbReference type="SUPFAM" id="SSF109998">
    <property type="entry name" value="Triger factor/SurA peptide-binding domain-like"/>
    <property type="match status" value="1"/>
</dbReference>
<evidence type="ECO:0000256" key="1">
    <source>
        <dbReference type="ARBA" id="ARBA00000971"/>
    </source>
</evidence>
<keyword evidence="3" id="KW-0732">Signal</keyword>
<reference evidence="9 10" key="1">
    <citation type="submission" date="2016-01" db="EMBL/GenBank/DDBJ databases">
        <title>Whole genome sequencing of Bhargavaea cecembensis T14.</title>
        <authorList>
            <person name="Hong K.W."/>
        </authorList>
    </citation>
    <scope>NUCLEOTIDE SEQUENCE [LARGE SCALE GENOMIC DNA]</scope>
    <source>
        <strain evidence="9 10">T14</strain>
    </source>
</reference>
<sequence length="309" mass="33990">MRRTRNEPDQPVRKRRLKTKPVLAVLGILLAGNLLWFTLWLTKDGGSVMSAGTGEQVASVGKETVTHEEWMAAMEERVGRETLRELVNQKVMEAAAGEYGIKVSEDEIDLEIAMLRTGGEGTGELTGEPLRKQVKSQLILEKVLTKDIIIEDEAVEDYYEENESLYDVKPSYRTAAIILPDQSEAEKALGELENGSSFEALARERSIDRASGSLGGILGYVSESSENVDPAIIKAVSGMKAGETAGPIALADGTVALLKVTDAAEGRLFKFKEVKDQIRRELAIEQLPQSVTPEAFWEEFGAEWIYGKE</sequence>
<dbReference type="Pfam" id="PF13145">
    <property type="entry name" value="Rotamase_2"/>
    <property type="match status" value="1"/>
</dbReference>
<dbReference type="PANTHER" id="PTHR47245:SF1">
    <property type="entry name" value="FOLDASE PROTEIN PRSA"/>
    <property type="match status" value="1"/>
</dbReference>
<protein>
    <recommendedName>
        <fullName evidence="2">peptidylprolyl isomerase</fullName>
        <ecNumber evidence="2">5.2.1.8</ecNumber>
    </recommendedName>
</protein>
<evidence type="ECO:0000256" key="7">
    <source>
        <dbReference type="SAM" id="Phobius"/>
    </source>
</evidence>
<comment type="catalytic activity">
    <reaction evidence="1">
        <text>[protein]-peptidylproline (omega=180) = [protein]-peptidylproline (omega=0)</text>
        <dbReference type="Rhea" id="RHEA:16237"/>
        <dbReference type="Rhea" id="RHEA-COMP:10747"/>
        <dbReference type="Rhea" id="RHEA-COMP:10748"/>
        <dbReference type="ChEBI" id="CHEBI:83833"/>
        <dbReference type="ChEBI" id="CHEBI:83834"/>
        <dbReference type="EC" id="5.2.1.8"/>
    </reaction>
</comment>
<feature type="transmembrane region" description="Helical" evidence="7">
    <location>
        <begin position="21"/>
        <end position="41"/>
    </location>
</feature>
<evidence type="ECO:0000256" key="2">
    <source>
        <dbReference type="ARBA" id="ARBA00013194"/>
    </source>
</evidence>
<keyword evidence="4 6" id="KW-0697">Rotamase</keyword>
<dbReference type="PROSITE" id="PS50198">
    <property type="entry name" value="PPIC_PPIASE_2"/>
    <property type="match status" value="1"/>
</dbReference>
<proteinExistence type="predicted"/>
<dbReference type="RefSeq" id="WP_063183894.1">
    <property type="nucleotide sequence ID" value="NZ_LQNT01000014.1"/>
</dbReference>
<dbReference type="EMBL" id="LQNT01000014">
    <property type="protein sequence ID" value="KZE36098.1"/>
    <property type="molecule type" value="Genomic_DNA"/>
</dbReference>
<dbReference type="InterPro" id="IPR050245">
    <property type="entry name" value="PrsA_foldase"/>
</dbReference>
<evidence type="ECO:0000313" key="10">
    <source>
        <dbReference type="Proteomes" id="UP000076490"/>
    </source>
</evidence>
<dbReference type="InterPro" id="IPR000297">
    <property type="entry name" value="PPIase_PpiC"/>
</dbReference>
<dbReference type="InterPro" id="IPR023058">
    <property type="entry name" value="PPIase_PpiC_CS"/>
</dbReference>
<dbReference type="Gene3D" id="1.10.4030.10">
    <property type="entry name" value="Porin chaperone SurA, peptide-binding domain"/>
    <property type="match status" value="1"/>
</dbReference>
<evidence type="ECO:0000256" key="5">
    <source>
        <dbReference type="ARBA" id="ARBA00023235"/>
    </source>
</evidence>
<keyword evidence="7" id="KW-1133">Transmembrane helix</keyword>
<keyword evidence="7" id="KW-0472">Membrane</keyword>
<gene>
    <name evidence="9" type="ORF">AV656_15455</name>
</gene>
<dbReference type="OrthoDB" id="2677468at2"/>
<dbReference type="GO" id="GO:0003755">
    <property type="term" value="F:peptidyl-prolyl cis-trans isomerase activity"/>
    <property type="evidence" value="ECO:0007669"/>
    <property type="project" value="UniProtKB-KW"/>
</dbReference>
<keyword evidence="5 6" id="KW-0413">Isomerase</keyword>
<dbReference type="AlphaFoldDB" id="A0A161RER2"/>
<evidence type="ECO:0000256" key="4">
    <source>
        <dbReference type="ARBA" id="ARBA00023110"/>
    </source>
</evidence>
<evidence type="ECO:0000313" key="9">
    <source>
        <dbReference type="EMBL" id="KZE36098.1"/>
    </source>
</evidence>
<keyword evidence="7" id="KW-0812">Transmembrane</keyword>
<dbReference type="PROSITE" id="PS01096">
    <property type="entry name" value="PPIC_PPIASE_1"/>
    <property type="match status" value="1"/>
</dbReference>
<evidence type="ECO:0000256" key="6">
    <source>
        <dbReference type="PROSITE-ProRule" id="PRU00278"/>
    </source>
</evidence>
<feature type="domain" description="PpiC" evidence="8">
    <location>
        <begin position="169"/>
        <end position="261"/>
    </location>
</feature>
<accession>A0A161RER2</accession>
<comment type="caution">
    <text evidence="9">The sequence shown here is derived from an EMBL/GenBank/DDBJ whole genome shotgun (WGS) entry which is preliminary data.</text>
</comment>
<dbReference type="Proteomes" id="UP000076490">
    <property type="component" value="Unassembled WGS sequence"/>
</dbReference>
<organism evidence="9 10">
    <name type="scientific">Bhargavaea cecembensis</name>
    <dbReference type="NCBI Taxonomy" id="394098"/>
    <lineage>
        <taxon>Bacteria</taxon>
        <taxon>Bacillati</taxon>
        <taxon>Bacillota</taxon>
        <taxon>Bacilli</taxon>
        <taxon>Bacillales</taxon>
        <taxon>Caryophanaceae</taxon>
        <taxon>Bhargavaea</taxon>
    </lineage>
</organism>
<dbReference type="SUPFAM" id="SSF54534">
    <property type="entry name" value="FKBP-like"/>
    <property type="match status" value="1"/>
</dbReference>
<dbReference type="InterPro" id="IPR027304">
    <property type="entry name" value="Trigger_fact/SurA_dom_sf"/>
</dbReference>
<evidence type="ECO:0000256" key="3">
    <source>
        <dbReference type="ARBA" id="ARBA00022729"/>
    </source>
</evidence>
<dbReference type="Gene3D" id="3.10.50.40">
    <property type="match status" value="1"/>
</dbReference>
<dbReference type="EC" id="5.2.1.8" evidence="2"/>
<dbReference type="InterPro" id="IPR046357">
    <property type="entry name" value="PPIase_dom_sf"/>
</dbReference>
<name>A0A161RER2_9BACL</name>
<evidence type="ECO:0000259" key="8">
    <source>
        <dbReference type="PROSITE" id="PS50198"/>
    </source>
</evidence>